<feature type="transmembrane region" description="Helical" evidence="1">
    <location>
        <begin position="12"/>
        <end position="33"/>
    </location>
</feature>
<keyword evidence="4" id="KW-1185">Reference proteome</keyword>
<protein>
    <submittedName>
        <fullName evidence="3">Methyltransferase family protein</fullName>
    </submittedName>
</protein>
<reference evidence="3 4" key="1">
    <citation type="submission" date="2019-03" db="EMBL/GenBank/DDBJ databases">
        <title>Genomic Encyclopedia of Type Strains, Phase III (KMG-III): the genomes of soil and plant-associated and newly described type strains.</title>
        <authorList>
            <person name="Whitman W."/>
        </authorList>
    </citation>
    <scope>NUCLEOTIDE SEQUENCE [LARGE SCALE GENOMIC DNA]</scope>
    <source>
        <strain evidence="3 4">CGMCC 1.12802</strain>
    </source>
</reference>
<evidence type="ECO:0000256" key="1">
    <source>
        <dbReference type="SAM" id="Phobius"/>
    </source>
</evidence>
<sequence>MTKKSVQRDLNAFFINIIFAVSFFSMTDLPGIAIKNFHEKTSRGKLYVHDTFGPRVEMPISIYFRNEKQMPTLEKKALDLCKGKTLDIGAGAGSHALVLQRRNQEAVGLEISPAACEVMKNRGLKNVLCEDIFKLDNEKFDTLLLLMNGIGLCGDLDGFRKFLQKAKTLLNENGVLIFDSSDINYMYEDDIFPTDRYYGEVFCLYEYQKQLTDWFKWLYLDEETLEKIASEEGWVTELIYTDENDQYLVKLNLKK</sequence>
<dbReference type="AlphaFoldDB" id="A0A4R8I7T7"/>
<dbReference type="InterPro" id="IPR029063">
    <property type="entry name" value="SAM-dependent_MTases_sf"/>
</dbReference>
<proteinExistence type="predicted"/>
<keyword evidence="1" id="KW-0812">Transmembrane</keyword>
<dbReference type="EMBL" id="SOEO01000002">
    <property type="protein sequence ID" value="TDX84515.1"/>
    <property type="molecule type" value="Genomic_DNA"/>
</dbReference>
<accession>A0A4R8I7T7</accession>
<keyword evidence="3" id="KW-0489">Methyltransferase</keyword>
<evidence type="ECO:0000313" key="3">
    <source>
        <dbReference type="EMBL" id="TDX84515.1"/>
    </source>
</evidence>
<keyword evidence="1" id="KW-1133">Transmembrane helix</keyword>
<evidence type="ECO:0000259" key="2">
    <source>
        <dbReference type="Pfam" id="PF13847"/>
    </source>
</evidence>
<keyword evidence="3" id="KW-0808">Transferase</keyword>
<organism evidence="3 4">
    <name type="scientific">Epilithonimonas xixisoli</name>
    <dbReference type="NCBI Taxonomy" id="1476462"/>
    <lineage>
        <taxon>Bacteria</taxon>
        <taxon>Pseudomonadati</taxon>
        <taxon>Bacteroidota</taxon>
        <taxon>Flavobacteriia</taxon>
        <taxon>Flavobacteriales</taxon>
        <taxon>Weeksellaceae</taxon>
        <taxon>Chryseobacterium group</taxon>
        <taxon>Epilithonimonas</taxon>
    </lineage>
</organism>
<dbReference type="Gene3D" id="3.40.50.150">
    <property type="entry name" value="Vaccinia Virus protein VP39"/>
    <property type="match status" value="1"/>
</dbReference>
<dbReference type="Proteomes" id="UP000295313">
    <property type="component" value="Unassembled WGS sequence"/>
</dbReference>
<keyword evidence="1" id="KW-0472">Membrane</keyword>
<dbReference type="RefSeq" id="WP_221411227.1">
    <property type="nucleotide sequence ID" value="NZ_SOEO01000002.1"/>
</dbReference>
<dbReference type="Pfam" id="PF13847">
    <property type="entry name" value="Methyltransf_31"/>
    <property type="match status" value="1"/>
</dbReference>
<comment type="caution">
    <text evidence="3">The sequence shown here is derived from an EMBL/GenBank/DDBJ whole genome shotgun (WGS) entry which is preliminary data.</text>
</comment>
<dbReference type="InterPro" id="IPR025714">
    <property type="entry name" value="Methyltranfer_dom"/>
</dbReference>
<dbReference type="CDD" id="cd02440">
    <property type="entry name" value="AdoMet_MTases"/>
    <property type="match status" value="1"/>
</dbReference>
<dbReference type="GO" id="GO:0008168">
    <property type="term" value="F:methyltransferase activity"/>
    <property type="evidence" value="ECO:0007669"/>
    <property type="project" value="UniProtKB-KW"/>
</dbReference>
<evidence type="ECO:0000313" key="4">
    <source>
        <dbReference type="Proteomes" id="UP000295313"/>
    </source>
</evidence>
<feature type="domain" description="Methyltransferase" evidence="2">
    <location>
        <begin position="84"/>
        <end position="215"/>
    </location>
</feature>
<dbReference type="SUPFAM" id="SSF53335">
    <property type="entry name" value="S-adenosyl-L-methionine-dependent methyltransferases"/>
    <property type="match status" value="1"/>
</dbReference>
<gene>
    <name evidence="3" type="ORF">B0I22_2137</name>
</gene>
<dbReference type="GO" id="GO:0032259">
    <property type="term" value="P:methylation"/>
    <property type="evidence" value="ECO:0007669"/>
    <property type="project" value="UniProtKB-KW"/>
</dbReference>
<name>A0A4R8I7T7_9FLAO</name>